<comment type="caution">
    <text evidence="1">The sequence shown here is derived from an EMBL/GenBank/DDBJ whole genome shotgun (WGS) entry which is preliminary data.</text>
</comment>
<dbReference type="EMBL" id="CM046124">
    <property type="protein sequence ID" value="KAI8432508.1"/>
    <property type="molecule type" value="Genomic_DNA"/>
</dbReference>
<proteinExistence type="predicted"/>
<accession>A0ACC0K7V9</accession>
<name>A0ACC0K7V9_CHOFU</name>
<keyword evidence="2" id="KW-1185">Reference proteome</keyword>
<reference evidence="1 2" key="1">
    <citation type="journal article" date="2022" name="Genome Biol. Evol.">
        <title>The Spruce Budworm Genome: Reconstructing the Evolutionary History of Antifreeze Proteins.</title>
        <authorList>
            <person name="Beliveau C."/>
            <person name="Gagne P."/>
            <person name="Picq S."/>
            <person name="Vernygora O."/>
            <person name="Keeling C.I."/>
            <person name="Pinkney K."/>
            <person name="Doucet D."/>
            <person name="Wen F."/>
            <person name="Johnston J.S."/>
            <person name="Maaroufi H."/>
            <person name="Boyle B."/>
            <person name="Laroche J."/>
            <person name="Dewar K."/>
            <person name="Juretic N."/>
            <person name="Blackburn G."/>
            <person name="Nisole A."/>
            <person name="Brunet B."/>
            <person name="Brandao M."/>
            <person name="Lumley L."/>
            <person name="Duan J."/>
            <person name="Quan G."/>
            <person name="Lucarotti C.J."/>
            <person name="Roe A.D."/>
            <person name="Sperling F.A.H."/>
            <person name="Levesque R.C."/>
            <person name="Cusson M."/>
        </authorList>
    </citation>
    <scope>NUCLEOTIDE SEQUENCE [LARGE SCALE GENOMIC DNA]</scope>
    <source>
        <strain evidence="1">Glfc:IPQL:Cfum</strain>
    </source>
</reference>
<evidence type="ECO:0000313" key="2">
    <source>
        <dbReference type="Proteomes" id="UP001064048"/>
    </source>
</evidence>
<dbReference type="Proteomes" id="UP001064048">
    <property type="component" value="Chromosome 24"/>
</dbReference>
<organism evidence="1 2">
    <name type="scientific">Choristoneura fumiferana</name>
    <name type="common">Spruce budworm moth</name>
    <name type="synonym">Archips fumiferana</name>
    <dbReference type="NCBI Taxonomy" id="7141"/>
    <lineage>
        <taxon>Eukaryota</taxon>
        <taxon>Metazoa</taxon>
        <taxon>Ecdysozoa</taxon>
        <taxon>Arthropoda</taxon>
        <taxon>Hexapoda</taxon>
        <taxon>Insecta</taxon>
        <taxon>Pterygota</taxon>
        <taxon>Neoptera</taxon>
        <taxon>Endopterygota</taxon>
        <taxon>Lepidoptera</taxon>
        <taxon>Glossata</taxon>
        <taxon>Ditrysia</taxon>
        <taxon>Tortricoidea</taxon>
        <taxon>Tortricidae</taxon>
        <taxon>Tortricinae</taxon>
        <taxon>Choristoneura</taxon>
    </lineage>
</organism>
<sequence>MPIPLTTLLAAPASAPPPHHVPDVRAPRSCAPCMSRLDGAVDLKPKASFMFWSVWGASPARVLRSELWGGTPVDLVSERLVYPTAITLDLTNKWIYWVDAYMDSVERSDYNGGHRVTVFRGYESERVSLISNFEDSLYLPLWANQSVLSTSRYARTHARSHVSAHTQETIPVPARVSAVLMYHRQRQPVVSHPCAVNNGGCGHICVTAWRGTTAVAHCLCRHGFRPTTRPHRTTTACLRVELDSYLLVSRGSPPLVQALSPAHAQWEAAAPAAAARPTVADVHLPANQLYLSDVHRYEIVRQNLDGTGREVFIEDVDNCEGLAIDWMGENLYWTDDALGQIAVARLSAPEQRRVLIREAQYHPRSIALDPQNGVMYWSVWTTSSSPTGSIETAQMDGSARRTLVTGLHWPNGLVLQTDARLLYW</sequence>
<gene>
    <name evidence="1" type="ORF">MSG28_013509</name>
</gene>
<evidence type="ECO:0000313" key="1">
    <source>
        <dbReference type="EMBL" id="KAI8432508.1"/>
    </source>
</evidence>
<protein>
    <submittedName>
        <fullName evidence="1">Uncharacterized protein</fullName>
    </submittedName>
</protein>